<reference evidence="3 4" key="1">
    <citation type="submission" date="2014-03" db="EMBL/GenBank/DDBJ databases">
        <title>The Genome Sequence of Plasmodium fragile nilgiri.</title>
        <authorList>
            <consortium name="The Broad Institute Genomics Platform"/>
            <consortium name="The Broad Institute Genome Sequencing Center for Infectious Disease"/>
            <person name="Neafsey D."/>
            <person name="Duraisingh M."/>
            <person name="Young S.K."/>
            <person name="Zeng Q."/>
            <person name="Gargeya S."/>
            <person name="Abouelleil A."/>
            <person name="Alvarado L."/>
            <person name="Chapman S.B."/>
            <person name="Gainer-Dewar J."/>
            <person name="Goldberg J."/>
            <person name="Griggs A."/>
            <person name="Gujja S."/>
            <person name="Hansen M."/>
            <person name="Howarth C."/>
            <person name="Imamovic A."/>
            <person name="Larimer J."/>
            <person name="Pearson M."/>
            <person name="Poon T.W."/>
            <person name="Priest M."/>
            <person name="Roberts A."/>
            <person name="Saif S."/>
            <person name="Shea T."/>
            <person name="Sykes S."/>
            <person name="Wortman J."/>
            <person name="Nusbaum C."/>
            <person name="Birren B."/>
        </authorList>
    </citation>
    <scope>NUCLEOTIDE SEQUENCE [LARGE SCALE GENOMIC DNA]</scope>
    <source>
        <strain evidence="4">nilgiri</strain>
    </source>
</reference>
<keyword evidence="4" id="KW-1185">Reference proteome</keyword>
<organism evidence="3 4">
    <name type="scientific">Plasmodium fragile</name>
    <dbReference type="NCBI Taxonomy" id="5857"/>
    <lineage>
        <taxon>Eukaryota</taxon>
        <taxon>Sar</taxon>
        <taxon>Alveolata</taxon>
        <taxon>Apicomplexa</taxon>
        <taxon>Aconoidasida</taxon>
        <taxon>Haemosporida</taxon>
        <taxon>Plasmodiidae</taxon>
        <taxon>Plasmodium</taxon>
        <taxon>Plasmodium (Plasmodium)</taxon>
    </lineage>
</organism>
<accession>A0A0D9QCK6</accession>
<feature type="transmembrane region" description="Helical" evidence="2">
    <location>
        <begin position="225"/>
        <end position="246"/>
    </location>
</feature>
<dbReference type="GeneID" id="24270900"/>
<keyword evidence="2" id="KW-0812">Transmembrane</keyword>
<name>A0A0D9QCK6_PLAFR</name>
<evidence type="ECO:0000313" key="3">
    <source>
        <dbReference type="EMBL" id="KJP84780.1"/>
    </source>
</evidence>
<dbReference type="VEuPathDB" id="PlasmoDB:AK88_05586"/>
<sequence>MMFPVKLSIFSIILYSCQYPEHANELVTSWKHSAEQHDTVGIRMRRLLTVEVDMQAPPQPNNTLLLSPGKGPHKKVASGQKPGKSGKPKSKVGEAGSLPPSPQDGAPSEHEEKKHGGNAVKSATDKQTPEQNKSPVNPNGGPLKEPVLGTYSGKSQPKAASEGLQVASQNKAHIKETSEQTRGLCSTLARTLSRNKWWIPATLAVLGVYIATLPHLPKAGNLEGWIASLLIVIPGIALTLLVVLFWSKCRKGRSGVPKKALKGKIASEADQKPKAPKTPEIPDKQDAPKTDGASEKPETPKNPEAPKKAGESDKPETPKESEVSKKP</sequence>
<dbReference type="RefSeq" id="XP_012338611.1">
    <property type="nucleotide sequence ID" value="XM_012483188.1"/>
</dbReference>
<dbReference type="Proteomes" id="UP000054561">
    <property type="component" value="Unassembled WGS sequence"/>
</dbReference>
<feature type="region of interest" description="Disordered" evidence="1">
    <location>
        <begin position="54"/>
        <end position="162"/>
    </location>
</feature>
<evidence type="ECO:0000256" key="1">
    <source>
        <dbReference type="SAM" id="MobiDB-lite"/>
    </source>
</evidence>
<keyword evidence="2" id="KW-0472">Membrane</keyword>
<dbReference type="EMBL" id="KQ030407">
    <property type="protein sequence ID" value="KJP84780.1"/>
    <property type="molecule type" value="Genomic_DNA"/>
</dbReference>
<evidence type="ECO:0000256" key="2">
    <source>
        <dbReference type="SAM" id="Phobius"/>
    </source>
</evidence>
<proteinExistence type="predicted"/>
<keyword evidence="2" id="KW-1133">Transmembrane helix</keyword>
<feature type="region of interest" description="Disordered" evidence="1">
    <location>
        <begin position="254"/>
        <end position="327"/>
    </location>
</feature>
<protein>
    <submittedName>
        <fullName evidence="3">Uncharacterized protein</fullName>
    </submittedName>
</protein>
<feature type="compositionally biased region" description="Basic and acidic residues" evidence="1">
    <location>
        <begin position="280"/>
        <end position="327"/>
    </location>
</feature>
<dbReference type="PROSITE" id="PS51257">
    <property type="entry name" value="PROKAR_LIPOPROTEIN"/>
    <property type="match status" value="1"/>
</dbReference>
<evidence type="ECO:0000313" key="4">
    <source>
        <dbReference type="Proteomes" id="UP000054561"/>
    </source>
</evidence>
<gene>
    <name evidence="3" type="ORF">AK88_05586</name>
</gene>
<dbReference type="AlphaFoldDB" id="A0A0D9QCK6"/>
<feature type="transmembrane region" description="Helical" evidence="2">
    <location>
        <begin position="197"/>
        <end position="213"/>
    </location>
</feature>